<name>A0A098EFW6_ANAPH</name>
<keyword evidence="5" id="KW-0472">Membrane</keyword>
<protein>
    <submittedName>
        <fullName evidence="6">Putative membrane protein</fullName>
    </submittedName>
</protein>
<dbReference type="AlphaFoldDB" id="A0A098EFW6"/>
<dbReference type="Proteomes" id="UP000055047">
    <property type="component" value="Unassembled WGS sequence"/>
</dbReference>
<dbReference type="InterPro" id="IPR001991">
    <property type="entry name" value="Na-dicarboxylate_symporter"/>
</dbReference>
<evidence type="ECO:0000256" key="1">
    <source>
        <dbReference type="ARBA" id="ARBA00004141"/>
    </source>
</evidence>
<dbReference type="PANTHER" id="PTHR42865:SF10">
    <property type="entry name" value="SODIUM:DICARBOXYLATE SYMPORTER FAMILY PROTEIN"/>
    <property type="match status" value="1"/>
</dbReference>
<evidence type="ECO:0000256" key="4">
    <source>
        <dbReference type="ARBA" id="ARBA00022989"/>
    </source>
</evidence>
<dbReference type="PANTHER" id="PTHR42865">
    <property type="entry name" value="PROTON/GLUTAMATE-ASPARTATE SYMPORTER"/>
    <property type="match status" value="1"/>
</dbReference>
<dbReference type="Gene3D" id="1.10.3860.10">
    <property type="entry name" value="Sodium:dicarboxylate symporter"/>
    <property type="match status" value="1"/>
</dbReference>
<comment type="subcellular location">
    <subcellularLocation>
        <location evidence="1">Membrane</location>
        <topology evidence="1">Multi-pass membrane protein</topology>
    </subcellularLocation>
</comment>
<sequence length="399" mass="43420">MSHSLRFLFLFLLVASAFLLGDMVPYKIQSLFYTVSLYVKECLVFILPFVVFSIIFHSTSQLHGSSAVKVTFLLFSMVLLSNTLSVSISHFLSVQVLDILDQEIIHSSNSSAETLLPAYPVFTLPSIMSCAKALALGFVAAIILQRIFGDTVLKVSEKLYSISVFTLEKIFSPVIPVFIVGFTFKIRSDGALDIIANNYVAILYICIPALAYVVLLYFIGNGGSLNKTAEALKNMLPAALTGFTTMSSLLTMPITLAAVKKSTNNPNLADIAVPGSVNIHLLGDCFFTVVLLSLMASAFGTMDMMSTSDYLLFLFYVVIMKFAEAAVAGTGLLLMFPVMEKYLHFTPVMLSLSTTVYILLDPIITVLNILGNGAFSILFIKANKLLFGGSTSPKPKSKS</sequence>
<dbReference type="GO" id="GO:0015293">
    <property type="term" value="F:symporter activity"/>
    <property type="evidence" value="ECO:0007669"/>
    <property type="project" value="InterPro"/>
</dbReference>
<gene>
    <name evidence="6" type="ORF">ANAPHAGO_00960</name>
</gene>
<dbReference type="InterPro" id="IPR036458">
    <property type="entry name" value="Na:dicarbo_symporter_sf"/>
</dbReference>
<keyword evidence="2" id="KW-0813">Transport</keyword>
<evidence type="ECO:0000256" key="3">
    <source>
        <dbReference type="ARBA" id="ARBA00022692"/>
    </source>
</evidence>
<evidence type="ECO:0000256" key="5">
    <source>
        <dbReference type="ARBA" id="ARBA00023136"/>
    </source>
</evidence>
<dbReference type="GO" id="GO:0005886">
    <property type="term" value="C:plasma membrane"/>
    <property type="evidence" value="ECO:0007669"/>
    <property type="project" value="TreeGrafter"/>
</dbReference>
<organism evidence="6 7">
    <name type="scientific">Anaplasma phagocytophilum</name>
    <name type="common">Ehrlichia phagocytophila</name>
    <dbReference type="NCBI Taxonomy" id="948"/>
    <lineage>
        <taxon>Bacteria</taxon>
        <taxon>Pseudomonadati</taxon>
        <taxon>Pseudomonadota</taxon>
        <taxon>Alphaproteobacteria</taxon>
        <taxon>Rickettsiales</taxon>
        <taxon>Anaplasmataceae</taxon>
        <taxon>Anaplasma</taxon>
        <taxon>phagocytophilum group</taxon>
    </lineage>
</organism>
<dbReference type="Pfam" id="PF00375">
    <property type="entry name" value="SDF"/>
    <property type="match status" value="1"/>
</dbReference>
<reference evidence="6 7" key="1">
    <citation type="submission" date="2014-09" db="EMBL/GenBank/DDBJ databases">
        <authorList>
            <person name="Loux Valentin"/>
            <person name="Dugat Thibaut"/>
        </authorList>
    </citation>
    <scope>NUCLEOTIDE SEQUENCE [LARGE SCALE GENOMIC DNA]</scope>
    <source>
        <strain evidence="6 7">BOV-10_179</strain>
    </source>
</reference>
<dbReference type="EMBL" id="CCXQ01000055">
    <property type="protein sequence ID" value="CEG20675.1"/>
    <property type="molecule type" value="Genomic_DNA"/>
</dbReference>
<proteinExistence type="predicted"/>
<evidence type="ECO:0000256" key="2">
    <source>
        <dbReference type="ARBA" id="ARBA00022448"/>
    </source>
</evidence>
<keyword evidence="4" id="KW-1133">Transmembrane helix</keyword>
<dbReference type="SUPFAM" id="SSF118215">
    <property type="entry name" value="Proton glutamate symport protein"/>
    <property type="match status" value="1"/>
</dbReference>
<accession>A0A098EFW6</accession>
<evidence type="ECO:0000313" key="7">
    <source>
        <dbReference type="Proteomes" id="UP000055047"/>
    </source>
</evidence>
<evidence type="ECO:0000313" key="6">
    <source>
        <dbReference type="EMBL" id="CEG20675.1"/>
    </source>
</evidence>
<dbReference type="RefSeq" id="WP_044142814.1">
    <property type="nucleotide sequence ID" value="NZ_CCXQ01000055.1"/>
</dbReference>
<keyword evidence="3" id="KW-0812">Transmembrane</keyword>